<evidence type="ECO:0000313" key="3">
    <source>
        <dbReference type="EMBL" id="CAK0782611.1"/>
    </source>
</evidence>
<feature type="region of interest" description="Disordered" evidence="1">
    <location>
        <begin position="1"/>
        <end position="129"/>
    </location>
</feature>
<evidence type="ECO:0000313" key="4">
    <source>
        <dbReference type="Proteomes" id="UP001314263"/>
    </source>
</evidence>
<dbReference type="CDD" id="cd05402">
    <property type="entry name" value="NT_PAP_TUTase"/>
    <property type="match status" value="1"/>
</dbReference>
<feature type="compositionally biased region" description="Low complexity" evidence="1">
    <location>
        <begin position="871"/>
        <end position="880"/>
    </location>
</feature>
<dbReference type="PANTHER" id="PTHR23092:SF15">
    <property type="entry name" value="INACTIVE NON-CANONICAL POLY(A) RNA POLYMERASE PROTEIN TRF4-2-RELATED"/>
    <property type="match status" value="1"/>
</dbReference>
<feature type="domain" description="Poly(A) RNA polymerase mitochondrial-like central palm" evidence="2">
    <location>
        <begin position="160"/>
        <end position="297"/>
    </location>
</feature>
<dbReference type="GO" id="GO:0031499">
    <property type="term" value="C:TRAMP complex"/>
    <property type="evidence" value="ECO:0007669"/>
    <property type="project" value="TreeGrafter"/>
</dbReference>
<dbReference type="GO" id="GO:0031123">
    <property type="term" value="P:RNA 3'-end processing"/>
    <property type="evidence" value="ECO:0007669"/>
    <property type="project" value="TreeGrafter"/>
</dbReference>
<gene>
    <name evidence="3" type="ORF">CVIRNUC_005813</name>
</gene>
<dbReference type="AlphaFoldDB" id="A0AAV1I616"/>
<dbReference type="GO" id="GO:0003729">
    <property type="term" value="F:mRNA binding"/>
    <property type="evidence" value="ECO:0007669"/>
    <property type="project" value="TreeGrafter"/>
</dbReference>
<protein>
    <recommendedName>
        <fullName evidence="2">Poly(A) RNA polymerase mitochondrial-like central palm domain-containing protein</fullName>
    </recommendedName>
</protein>
<sequence>MSRDTHWRHDSGREVRYSRPDPGHQPPAAWPDVRGDTEDSPRARPNSRLPGLQGSGLAHSGRPLGSPALSILAKGRHVSPERGTAQQQEAEHRLGVGSRRSRGYELAAQRSPSPANGRHVAQEKVAHDAPMSRLVKRSPHRRSLVPVELPPIDADRTAMLHEEILRFAARVVPDAEEDERRRAAHGQMQAACAVAKLPTVRPFGSRASGLELWDSDIDLVVLGVVEPSGDNHTLLEGEKEEVNFHLARLTKILRRTYTMQKLHHIRRARVPIIKCTSPAGVDVDVSIGDDRGIRAARWLLRCQERWLALRPLVLLLKGVLRVLELHDVSQGGLGSFSLSNMVIAHLQEEEKEGRDTANLGILSLTFLMRYGIAFAFDRHAVSVGQGGVISRASLTHPIPSGQLVQLVVEDVDTKRDVAGGSYRMGDVAVTFAGAAAACEKALRRTASPSDSLLVDIFGDCCIQKALSREPVNCDPWAAWDPLPSPDSARRHMSNGLQEITELADEEALHNMAEPVNGLHSTAEAGAQDMLQVYSRLKAARDPRRQAKRTAVFLDPFSRASIMQWAPPKYGRGQADSVLLAEHPPLPKLAATPLGEKVDLPVVGTADDGQVQILVIKLPEHLEPSSTGASYFAVSISDEASIDAAAEMAESIASGHRQGIRLEAFPQPRVLKGTVGVEVEEGPMFFHASELHAFWEAEGNGAESETESMLAADEEGLGHLRVKAHGGLGFFEPMSLPAAGTPKEQGANKRKSMDLGAQPPQNGELTQGDRWEEGNDPELFNLRRKTSRDEAPRCAQSPMQRTSSSRGPPAPGSAAPQGDLPPHLLAQHPSGKTASQAPSKTGTATRAFSTEWPSLAGRPSIQAAPVGERDTPNPGQAANGAVAGGAAKGNPGLGSGRQPSMTLGKTDGRTLADFMPQAGATQRPSRRGQTSSRGQPRSTIAVGQPMEQKPAAQDLPPHLRQR</sequence>
<comment type="caution">
    <text evidence="3">The sequence shown here is derived from an EMBL/GenBank/DDBJ whole genome shotgun (WGS) entry which is preliminary data.</text>
</comment>
<feature type="compositionally biased region" description="Basic and acidic residues" evidence="1">
    <location>
        <begin position="1"/>
        <end position="22"/>
    </location>
</feature>
<dbReference type="InterPro" id="IPR054708">
    <property type="entry name" value="MTPAP-like_central"/>
</dbReference>
<dbReference type="InterPro" id="IPR043519">
    <property type="entry name" value="NT_sf"/>
</dbReference>
<feature type="compositionally biased region" description="Low complexity" evidence="1">
    <location>
        <begin position="802"/>
        <end position="817"/>
    </location>
</feature>
<dbReference type="Gene3D" id="3.30.460.10">
    <property type="entry name" value="Beta Polymerase, domain 2"/>
    <property type="match status" value="1"/>
</dbReference>
<dbReference type="EMBL" id="CAUYUE010000007">
    <property type="protein sequence ID" value="CAK0782611.1"/>
    <property type="molecule type" value="Genomic_DNA"/>
</dbReference>
<reference evidence="3 4" key="1">
    <citation type="submission" date="2023-10" db="EMBL/GenBank/DDBJ databases">
        <authorList>
            <person name="Maclean D."/>
            <person name="Macfadyen A."/>
        </authorList>
    </citation>
    <scope>NUCLEOTIDE SEQUENCE [LARGE SCALE GENOMIC DNA]</scope>
</reference>
<evidence type="ECO:0000256" key="1">
    <source>
        <dbReference type="SAM" id="MobiDB-lite"/>
    </source>
</evidence>
<accession>A0AAV1I616</accession>
<dbReference type="SUPFAM" id="SSF81631">
    <property type="entry name" value="PAP/OAS1 substrate-binding domain"/>
    <property type="match status" value="1"/>
</dbReference>
<feature type="compositionally biased region" description="Polar residues" evidence="1">
    <location>
        <begin position="829"/>
        <end position="851"/>
    </location>
</feature>
<dbReference type="InterPro" id="IPR045862">
    <property type="entry name" value="Trf4-like"/>
</dbReference>
<feature type="compositionally biased region" description="Gly residues" evidence="1">
    <location>
        <begin position="881"/>
        <end position="894"/>
    </location>
</feature>
<dbReference type="PANTHER" id="PTHR23092">
    <property type="entry name" value="POLY(A) RNA POLYMERASE"/>
    <property type="match status" value="1"/>
</dbReference>
<feature type="compositionally biased region" description="Polar residues" evidence="1">
    <location>
        <begin position="918"/>
        <end position="937"/>
    </location>
</feature>
<dbReference type="GO" id="GO:1990817">
    <property type="term" value="F:poly(A) RNA polymerase activity"/>
    <property type="evidence" value="ECO:0007669"/>
    <property type="project" value="InterPro"/>
</dbReference>
<evidence type="ECO:0000259" key="2">
    <source>
        <dbReference type="Pfam" id="PF22600"/>
    </source>
</evidence>
<dbReference type="Gene3D" id="1.10.1410.10">
    <property type="match status" value="1"/>
</dbReference>
<dbReference type="GO" id="GO:0005730">
    <property type="term" value="C:nucleolus"/>
    <property type="evidence" value="ECO:0007669"/>
    <property type="project" value="TreeGrafter"/>
</dbReference>
<name>A0AAV1I616_9CHLO</name>
<dbReference type="SUPFAM" id="SSF81301">
    <property type="entry name" value="Nucleotidyltransferase"/>
    <property type="match status" value="1"/>
</dbReference>
<organism evidence="3 4">
    <name type="scientific">Coccomyxa viridis</name>
    <dbReference type="NCBI Taxonomy" id="1274662"/>
    <lineage>
        <taxon>Eukaryota</taxon>
        <taxon>Viridiplantae</taxon>
        <taxon>Chlorophyta</taxon>
        <taxon>core chlorophytes</taxon>
        <taxon>Trebouxiophyceae</taxon>
        <taxon>Trebouxiophyceae incertae sedis</taxon>
        <taxon>Coccomyxaceae</taxon>
        <taxon>Coccomyxa</taxon>
    </lineage>
</organism>
<dbReference type="Proteomes" id="UP001314263">
    <property type="component" value="Unassembled WGS sequence"/>
</dbReference>
<dbReference type="Pfam" id="PF22600">
    <property type="entry name" value="MTPAP-like_central"/>
    <property type="match status" value="1"/>
</dbReference>
<proteinExistence type="predicted"/>
<feature type="region of interest" description="Disordered" evidence="1">
    <location>
        <begin position="732"/>
        <end position="961"/>
    </location>
</feature>
<feature type="compositionally biased region" description="Basic and acidic residues" evidence="1">
    <location>
        <begin position="33"/>
        <end position="42"/>
    </location>
</feature>
<dbReference type="GO" id="GO:0043634">
    <property type="term" value="P:polyadenylation-dependent ncRNA catabolic process"/>
    <property type="evidence" value="ECO:0007669"/>
    <property type="project" value="TreeGrafter"/>
</dbReference>
<keyword evidence="4" id="KW-1185">Reference proteome</keyword>